<evidence type="ECO:0000313" key="3">
    <source>
        <dbReference type="Proteomes" id="UP000700908"/>
    </source>
</evidence>
<organism evidence="2 3">
    <name type="scientific">Collinsella ureilytica</name>
    <dbReference type="NCBI Taxonomy" id="2869515"/>
    <lineage>
        <taxon>Bacteria</taxon>
        <taxon>Bacillati</taxon>
        <taxon>Actinomycetota</taxon>
        <taxon>Coriobacteriia</taxon>
        <taxon>Coriobacteriales</taxon>
        <taxon>Coriobacteriaceae</taxon>
        <taxon>Collinsella</taxon>
    </lineage>
</organism>
<gene>
    <name evidence="2" type="ORF">K6V98_00020</name>
</gene>
<dbReference type="RefSeq" id="WP_222198488.1">
    <property type="nucleotide sequence ID" value="NZ_JAIMFO010000001.1"/>
</dbReference>
<dbReference type="EMBL" id="JAIMFO010000001">
    <property type="protein sequence ID" value="MBY4796758.1"/>
    <property type="molecule type" value="Genomic_DNA"/>
</dbReference>
<evidence type="ECO:0000256" key="1">
    <source>
        <dbReference type="SAM" id="MobiDB-lite"/>
    </source>
</evidence>
<protein>
    <submittedName>
        <fullName evidence="2">DUF669 domain-containing protein</fullName>
    </submittedName>
</protein>
<comment type="caution">
    <text evidence="2">The sequence shown here is derived from an EMBL/GenBank/DDBJ whole genome shotgun (WGS) entry which is preliminary data.</text>
</comment>
<name>A0ABS7MHA5_9ACTN</name>
<feature type="region of interest" description="Disordered" evidence="1">
    <location>
        <begin position="143"/>
        <end position="171"/>
    </location>
</feature>
<dbReference type="Proteomes" id="UP000700908">
    <property type="component" value="Unassembled WGS sequence"/>
</dbReference>
<reference evidence="2 3" key="1">
    <citation type="submission" date="2021-08" db="EMBL/GenBank/DDBJ databases">
        <title>Collinsella faecalis sp. nov. isolated from swine faeces.</title>
        <authorList>
            <person name="Oh B.S."/>
            <person name="Lee J.H."/>
        </authorList>
    </citation>
    <scope>NUCLEOTIDE SEQUENCE [LARGE SCALE GENOMIC DNA]</scope>
    <source>
        <strain evidence="2 3">AGMB00827</strain>
    </source>
</reference>
<accession>A0ABS7MHA5</accession>
<evidence type="ECO:0000313" key="2">
    <source>
        <dbReference type="EMBL" id="MBY4796758.1"/>
    </source>
</evidence>
<keyword evidence="3" id="KW-1185">Reference proteome</keyword>
<sequence>MVENDNTALTWDSEVEGSAPSFDPLPAGEYDFRVSKFERGQFNGSAKMAACPVAKLELEVTTGEYVGRKIFERLFLNKKVMWKIAQFFTCVGLRPAGSGDEPFRPDWSSVPGASGRLSLSLRSWTGNDGSERQGNEVKAFLEPDQANTQPTPSVPAQGGWTPPADTVQAPPAVQATIDAAVRAAQAPAPGVF</sequence>
<proteinExistence type="predicted"/>